<dbReference type="PROSITE" id="PS51787">
    <property type="entry name" value="LON_N"/>
    <property type="match status" value="1"/>
</dbReference>
<feature type="region of interest" description="Disordered" evidence="5">
    <location>
        <begin position="1"/>
        <end position="38"/>
    </location>
</feature>
<dbReference type="InterPro" id="IPR015947">
    <property type="entry name" value="PUA-like_sf"/>
</dbReference>
<dbReference type="InterPro" id="IPR003111">
    <property type="entry name" value="Lon_prtase_N"/>
</dbReference>
<reference evidence="8" key="1">
    <citation type="submission" date="2023-06" db="EMBL/GenBank/DDBJ databases">
        <title>Genome-scale phylogeny and comparative genomics of the fungal order Sordariales.</title>
        <authorList>
            <consortium name="Lawrence Berkeley National Laboratory"/>
            <person name="Hensen N."/>
            <person name="Bonometti L."/>
            <person name="Westerberg I."/>
            <person name="Brannstrom I.O."/>
            <person name="Guillou S."/>
            <person name="Cros-Aarteil S."/>
            <person name="Calhoun S."/>
            <person name="Haridas S."/>
            <person name="Kuo A."/>
            <person name="Mondo S."/>
            <person name="Pangilinan J."/>
            <person name="Riley R."/>
            <person name="Labutti K."/>
            <person name="Andreopoulos B."/>
            <person name="Lipzen A."/>
            <person name="Chen C."/>
            <person name="Yanf M."/>
            <person name="Daum C."/>
            <person name="Ng V."/>
            <person name="Clum A."/>
            <person name="Steindorff A."/>
            <person name="Ohm R."/>
            <person name="Martin F."/>
            <person name="Silar P."/>
            <person name="Natvig D."/>
            <person name="Lalanne C."/>
            <person name="Gautier V."/>
            <person name="Ament-Velasquez S.L."/>
            <person name="Kruys A."/>
            <person name="Hutchinson M.I."/>
            <person name="Powell A.J."/>
            <person name="Barry K."/>
            <person name="Miller A.N."/>
            <person name="Grigoriev I.V."/>
            <person name="Debuchy R."/>
            <person name="Gladieux P."/>
            <person name="Thoren M.H."/>
            <person name="Johannesson H."/>
        </authorList>
    </citation>
    <scope>NUCLEOTIDE SEQUENCE</scope>
    <source>
        <strain evidence="8">8032-3</strain>
    </source>
</reference>
<dbReference type="Pfam" id="PF02190">
    <property type="entry name" value="LON_substr_bdg"/>
    <property type="match status" value="1"/>
</dbReference>
<accession>A0AAJ0C6Z3</accession>
<protein>
    <submittedName>
        <fullName evidence="8">ATP-dependent protease La domain-containing protein</fullName>
    </submittedName>
</protein>
<feature type="domain" description="Lon N-terminal" evidence="7">
    <location>
        <begin position="316"/>
        <end position="541"/>
    </location>
</feature>
<evidence type="ECO:0000256" key="5">
    <source>
        <dbReference type="SAM" id="MobiDB-lite"/>
    </source>
</evidence>
<keyword evidence="9" id="KW-1185">Reference proteome</keyword>
<dbReference type="EMBL" id="MU839001">
    <property type="protein sequence ID" value="KAK1769819.1"/>
    <property type="molecule type" value="Genomic_DNA"/>
</dbReference>
<dbReference type="InterPro" id="IPR046336">
    <property type="entry name" value="Lon_prtase_N_sf"/>
</dbReference>
<keyword evidence="1" id="KW-0479">Metal-binding</keyword>
<dbReference type="PANTHER" id="PTHR23327:SF42">
    <property type="entry name" value="LON PEPTIDASE N-TERMINAL DOMAIN AND RING FINGER PROTEIN C14F5.10C"/>
    <property type="match status" value="1"/>
</dbReference>
<evidence type="ECO:0000259" key="7">
    <source>
        <dbReference type="PROSITE" id="PS51787"/>
    </source>
</evidence>
<evidence type="ECO:0000313" key="8">
    <source>
        <dbReference type="EMBL" id="KAK1769819.1"/>
    </source>
</evidence>
<evidence type="ECO:0000313" key="9">
    <source>
        <dbReference type="Proteomes" id="UP001244011"/>
    </source>
</evidence>
<dbReference type="PROSITE" id="PS50089">
    <property type="entry name" value="ZF_RING_2"/>
    <property type="match status" value="1"/>
</dbReference>
<dbReference type="GO" id="GO:0061630">
    <property type="term" value="F:ubiquitin protein ligase activity"/>
    <property type="evidence" value="ECO:0007669"/>
    <property type="project" value="TreeGrafter"/>
</dbReference>
<evidence type="ECO:0000256" key="1">
    <source>
        <dbReference type="ARBA" id="ARBA00022723"/>
    </source>
</evidence>
<dbReference type="InterPro" id="IPR017907">
    <property type="entry name" value="Znf_RING_CS"/>
</dbReference>
<evidence type="ECO:0000259" key="6">
    <source>
        <dbReference type="PROSITE" id="PS50089"/>
    </source>
</evidence>
<keyword evidence="8" id="KW-0378">Hydrolase</keyword>
<dbReference type="PANTHER" id="PTHR23327">
    <property type="entry name" value="RING FINGER PROTEIN 127"/>
    <property type="match status" value="1"/>
</dbReference>
<dbReference type="SUPFAM" id="SSF57850">
    <property type="entry name" value="RING/U-box"/>
    <property type="match status" value="2"/>
</dbReference>
<dbReference type="InterPro" id="IPR001841">
    <property type="entry name" value="Znf_RING"/>
</dbReference>
<dbReference type="RefSeq" id="XP_060286032.1">
    <property type="nucleotide sequence ID" value="XM_060429706.1"/>
</dbReference>
<proteinExistence type="predicted"/>
<sequence>MSLFTSNPKANEPSTTPAAAPPPDVPTGVARADSPLDERQGLTAERVRVLVRLIQCPVCSFPLREPVTLPCGRSLCKPCLPSTHLRTRISYPATADRLQGLQCPFPDCRAEHALGDCGLDVTLNDLVSAVRAEYEKGRNAALASKLVTHVSTKDEWEIAGIPSLKDADSRSRALPGGRLLATYLLADMGDLDYNAEVTYATPDTEDHADLDATVLAKVKEMTLAEVDCHVCYAVFYDAVTTPCGHTFCRVCLQRVLDHSSCCPVCRRRLTIQPMNNRAASPANELLRKITTAFCADLVELRGQAISKEGLKSDNHEFDLAIFVCTLSFPSMPTFLHVFEARYRLMIRQALEGDRTFGMAMYDDDSGFAELGTVLRIVNVEFFPDGRSLLETVGISRFRIIRHGMLDGYVVAKTERINDISIADEEQLEALEARGVVSGSGRAASPGAARFPTSTQEVEGLPTQTLMDFATDFVRRMRGQSVAWLTARILAIYGECPHDPALFPWWFANILPVRETEKYRLLGTTSVRERLKMCCGWILEWESSRW</sequence>
<evidence type="ECO:0000256" key="3">
    <source>
        <dbReference type="ARBA" id="ARBA00022833"/>
    </source>
</evidence>
<dbReference type="SUPFAM" id="SSF88697">
    <property type="entry name" value="PUA domain-like"/>
    <property type="match status" value="1"/>
</dbReference>
<feature type="domain" description="RING-type" evidence="6">
    <location>
        <begin position="228"/>
        <end position="266"/>
    </location>
</feature>
<dbReference type="InterPro" id="IPR013083">
    <property type="entry name" value="Znf_RING/FYVE/PHD"/>
</dbReference>
<dbReference type="GO" id="GO:0008233">
    <property type="term" value="F:peptidase activity"/>
    <property type="evidence" value="ECO:0007669"/>
    <property type="project" value="UniProtKB-KW"/>
</dbReference>
<dbReference type="Proteomes" id="UP001244011">
    <property type="component" value="Unassembled WGS sequence"/>
</dbReference>
<dbReference type="Gene3D" id="2.30.130.40">
    <property type="entry name" value="LON domain-like"/>
    <property type="match status" value="1"/>
</dbReference>
<keyword evidence="8" id="KW-0645">Protease</keyword>
<comment type="caution">
    <text evidence="8">The sequence shown here is derived from an EMBL/GenBank/DDBJ whole genome shotgun (WGS) entry which is preliminary data.</text>
</comment>
<name>A0AAJ0C6Z3_9PEZI</name>
<dbReference type="SMART" id="SM00184">
    <property type="entry name" value="RING"/>
    <property type="match status" value="2"/>
</dbReference>
<dbReference type="GeneID" id="85312893"/>
<evidence type="ECO:0000256" key="4">
    <source>
        <dbReference type="PROSITE-ProRule" id="PRU00175"/>
    </source>
</evidence>
<dbReference type="CDD" id="cd16514">
    <property type="entry name" value="RING-HC_LONFs_rpt2"/>
    <property type="match status" value="1"/>
</dbReference>
<keyword evidence="3" id="KW-0862">Zinc</keyword>
<dbReference type="Gene3D" id="3.30.40.10">
    <property type="entry name" value="Zinc/RING finger domain, C3HC4 (zinc finger)"/>
    <property type="match status" value="2"/>
</dbReference>
<keyword evidence="2 4" id="KW-0863">Zinc-finger</keyword>
<dbReference type="GO" id="GO:0008270">
    <property type="term" value="F:zinc ion binding"/>
    <property type="evidence" value="ECO:0007669"/>
    <property type="project" value="UniProtKB-KW"/>
</dbReference>
<dbReference type="SMART" id="SM00464">
    <property type="entry name" value="LON"/>
    <property type="match status" value="1"/>
</dbReference>
<dbReference type="PROSITE" id="PS00518">
    <property type="entry name" value="ZF_RING_1"/>
    <property type="match status" value="1"/>
</dbReference>
<dbReference type="Gene3D" id="1.20.58.1480">
    <property type="match status" value="1"/>
</dbReference>
<dbReference type="AlphaFoldDB" id="A0AAJ0C6Z3"/>
<dbReference type="GO" id="GO:0006508">
    <property type="term" value="P:proteolysis"/>
    <property type="evidence" value="ECO:0007669"/>
    <property type="project" value="UniProtKB-KW"/>
</dbReference>
<organism evidence="8 9">
    <name type="scientific">Phialemonium atrogriseum</name>
    <dbReference type="NCBI Taxonomy" id="1093897"/>
    <lineage>
        <taxon>Eukaryota</taxon>
        <taxon>Fungi</taxon>
        <taxon>Dikarya</taxon>
        <taxon>Ascomycota</taxon>
        <taxon>Pezizomycotina</taxon>
        <taxon>Sordariomycetes</taxon>
        <taxon>Sordariomycetidae</taxon>
        <taxon>Cephalothecales</taxon>
        <taxon>Cephalothecaceae</taxon>
        <taxon>Phialemonium</taxon>
    </lineage>
</organism>
<dbReference type="Pfam" id="PF13923">
    <property type="entry name" value="zf-C3HC4_2"/>
    <property type="match status" value="1"/>
</dbReference>
<evidence type="ECO:0000256" key="2">
    <source>
        <dbReference type="ARBA" id="ARBA00022771"/>
    </source>
</evidence>
<gene>
    <name evidence="8" type="ORF">QBC33DRAFT_556242</name>
</gene>